<comment type="caution">
    <text evidence="2">The sequence shown here is derived from an EMBL/GenBank/DDBJ whole genome shotgun (WGS) entry which is preliminary data.</text>
</comment>
<evidence type="ECO:0000256" key="1">
    <source>
        <dbReference type="SAM" id="MobiDB-lite"/>
    </source>
</evidence>
<sequence>MLFPTEYGNNRQTTPLLVWDSKLQESNRTEKHEKREDEDRSINVATDHSSCVQVNSFTNKASRRCISPTNPTPNRRVRLESFAEEEECKEAEKEGEPVKKELTETGLILETLSMPLSTLPGSHNILNGSPNLHSEMRDLDQFSEEKYCEGNTAAEDSVYEDIRNRIFILPK</sequence>
<evidence type="ECO:0000313" key="2">
    <source>
        <dbReference type="EMBL" id="KAK3590628.1"/>
    </source>
</evidence>
<name>A0AAE0SFA9_9BIVA</name>
<protein>
    <submittedName>
        <fullName evidence="2">Uncharacterized protein</fullName>
    </submittedName>
</protein>
<gene>
    <name evidence="2" type="ORF">CHS0354_032124</name>
</gene>
<reference evidence="2" key="3">
    <citation type="submission" date="2023-05" db="EMBL/GenBank/DDBJ databases">
        <authorList>
            <person name="Smith C.H."/>
        </authorList>
    </citation>
    <scope>NUCLEOTIDE SEQUENCE</scope>
    <source>
        <strain evidence="2">CHS0354</strain>
        <tissue evidence="2">Mantle</tissue>
    </source>
</reference>
<feature type="compositionally biased region" description="Basic and acidic residues" evidence="1">
    <location>
        <begin position="22"/>
        <end position="41"/>
    </location>
</feature>
<dbReference type="Proteomes" id="UP001195483">
    <property type="component" value="Unassembled WGS sequence"/>
</dbReference>
<keyword evidence="3" id="KW-1185">Reference proteome</keyword>
<evidence type="ECO:0000313" key="3">
    <source>
        <dbReference type="Proteomes" id="UP001195483"/>
    </source>
</evidence>
<reference evidence="2" key="2">
    <citation type="journal article" date="2021" name="Genome Biol. Evol.">
        <title>Developing a high-quality reference genome for a parasitic bivalve with doubly uniparental inheritance (Bivalvia: Unionida).</title>
        <authorList>
            <person name="Smith C.H."/>
        </authorList>
    </citation>
    <scope>NUCLEOTIDE SEQUENCE</scope>
    <source>
        <strain evidence="2">CHS0354</strain>
        <tissue evidence="2">Mantle</tissue>
    </source>
</reference>
<proteinExistence type="predicted"/>
<organism evidence="2 3">
    <name type="scientific">Potamilus streckersoni</name>
    <dbReference type="NCBI Taxonomy" id="2493646"/>
    <lineage>
        <taxon>Eukaryota</taxon>
        <taxon>Metazoa</taxon>
        <taxon>Spiralia</taxon>
        <taxon>Lophotrochozoa</taxon>
        <taxon>Mollusca</taxon>
        <taxon>Bivalvia</taxon>
        <taxon>Autobranchia</taxon>
        <taxon>Heteroconchia</taxon>
        <taxon>Palaeoheterodonta</taxon>
        <taxon>Unionida</taxon>
        <taxon>Unionoidea</taxon>
        <taxon>Unionidae</taxon>
        <taxon>Ambleminae</taxon>
        <taxon>Lampsilini</taxon>
        <taxon>Potamilus</taxon>
    </lineage>
</organism>
<reference evidence="2" key="1">
    <citation type="journal article" date="2021" name="Genome Biol. Evol.">
        <title>A High-Quality Reference Genome for a Parasitic Bivalve with Doubly Uniparental Inheritance (Bivalvia: Unionida).</title>
        <authorList>
            <person name="Smith C.H."/>
        </authorList>
    </citation>
    <scope>NUCLEOTIDE SEQUENCE</scope>
    <source>
        <strain evidence="2">CHS0354</strain>
    </source>
</reference>
<dbReference type="EMBL" id="JAEAOA010001907">
    <property type="protein sequence ID" value="KAK3590628.1"/>
    <property type="molecule type" value="Genomic_DNA"/>
</dbReference>
<feature type="region of interest" description="Disordered" evidence="1">
    <location>
        <begin position="1"/>
        <end position="43"/>
    </location>
</feature>
<dbReference type="AlphaFoldDB" id="A0AAE0SFA9"/>
<accession>A0AAE0SFA9</accession>